<organism evidence="8 9">
    <name type="scientific">Coptotermes formosanus</name>
    <name type="common">Formosan subterranean termite</name>
    <dbReference type="NCBI Taxonomy" id="36987"/>
    <lineage>
        <taxon>Eukaryota</taxon>
        <taxon>Metazoa</taxon>
        <taxon>Ecdysozoa</taxon>
        <taxon>Arthropoda</taxon>
        <taxon>Hexapoda</taxon>
        <taxon>Insecta</taxon>
        <taxon>Pterygota</taxon>
        <taxon>Neoptera</taxon>
        <taxon>Polyneoptera</taxon>
        <taxon>Dictyoptera</taxon>
        <taxon>Blattodea</taxon>
        <taxon>Blattoidea</taxon>
        <taxon>Termitoidae</taxon>
        <taxon>Rhinotermitidae</taxon>
        <taxon>Coptotermes</taxon>
    </lineage>
</organism>
<evidence type="ECO:0000256" key="7">
    <source>
        <dbReference type="SAM" id="Phobius"/>
    </source>
</evidence>
<proteinExistence type="inferred from homology"/>
<dbReference type="GO" id="GO:0005762">
    <property type="term" value="C:mitochondrial large ribosomal subunit"/>
    <property type="evidence" value="ECO:0007669"/>
    <property type="project" value="TreeGrafter"/>
</dbReference>
<keyword evidence="9" id="KW-1185">Reference proteome</keyword>
<dbReference type="FunCoup" id="A0A6L2PWQ9">
    <property type="interactions" value="536"/>
</dbReference>
<reference evidence="9" key="1">
    <citation type="submission" date="2020-01" db="EMBL/GenBank/DDBJ databases">
        <title>Draft genome sequence of the Termite Coptotermes fromosanus.</title>
        <authorList>
            <person name="Itakura S."/>
            <person name="Yosikawa Y."/>
            <person name="Umezawa K."/>
        </authorList>
    </citation>
    <scope>NUCLEOTIDE SEQUENCE [LARGE SCALE GENOMIC DNA]</scope>
</reference>
<evidence type="ECO:0000313" key="8">
    <source>
        <dbReference type="EMBL" id="GFG36060.1"/>
    </source>
</evidence>
<gene>
    <name evidence="8" type="ORF">Cfor_01726</name>
</gene>
<dbReference type="AlphaFoldDB" id="A0A6L2PWQ9"/>
<dbReference type="PANTHER" id="PTHR21183:SF18">
    <property type="entry name" value="LARGE RIBOSOMAL SUBUNIT PROTEIN UL29M"/>
    <property type="match status" value="1"/>
</dbReference>
<comment type="subcellular location">
    <subcellularLocation>
        <location evidence="1">Mitochondrion</location>
    </subcellularLocation>
</comment>
<dbReference type="PANTHER" id="PTHR21183">
    <property type="entry name" value="RIBOSOMAL PROTEIN L47, MITOCHONDRIAL-RELATED"/>
    <property type="match status" value="1"/>
</dbReference>
<comment type="caution">
    <text evidence="8">The sequence shown here is derived from an EMBL/GenBank/DDBJ whole genome shotgun (WGS) entry which is preliminary data.</text>
</comment>
<keyword evidence="7" id="KW-0812">Transmembrane</keyword>
<name>A0A6L2PWQ9_COPFO</name>
<sequence length="262" mass="31461">MEFFDDKKNWGQSEVKVGRSWKPDELRIKKRALNYKVGGLVTCGNLKLRDRFPVLLYYKFAVKQFDFTISTEAISVILLVTLLFMFMFVRFVLLKERNMLLTMEHECKEQAELFPNPERIDKVEESMNNLETVVRERNEAYFKLETGQTGERPVCMRKGAVGLMYKHRMAEHTIPRSMNKKWQQNYKSYGHTRDARQFLKLYREKLFLEKRRARNRERNHVMGLMKRFPNLDLEAVKQQFPSVDIEKIRYHKKTRGHHENIC</sequence>
<evidence type="ECO:0000256" key="1">
    <source>
        <dbReference type="ARBA" id="ARBA00004173"/>
    </source>
</evidence>
<dbReference type="GO" id="GO:0003735">
    <property type="term" value="F:structural constituent of ribosome"/>
    <property type="evidence" value="ECO:0007669"/>
    <property type="project" value="InterPro"/>
</dbReference>
<evidence type="ECO:0000256" key="6">
    <source>
        <dbReference type="ARBA" id="ARBA00035289"/>
    </source>
</evidence>
<dbReference type="InterPro" id="IPR010729">
    <property type="entry name" value="Ribosomal_uL29_mit"/>
</dbReference>
<evidence type="ECO:0000256" key="4">
    <source>
        <dbReference type="ARBA" id="ARBA00023128"/>
    </source>
</evidence>
<dbReference type="EMBL" id="BLKM01006038">
    <property type="protein sequence ID" value="GFG36060.1"/>
    <property type="molecule type" value="Genomic_DNA"/>
</dbReference>
<dbReference type="Gene3D" id="6.10.330.20">
    <property type="match status" value="1"/>
</dbReference>
<evidence type="ECO:0000256" key="5">
    <source>
        <dbReference type="ARBA" id="ARBA00023274"/>
    </source>
</evidence>
<dbReference type="InterPro" id="IPR038340">
    <property type="entry name" value="MRP-L47_sf"/>
</dbReference>
<evidence type="ECO:0000313" key="9">
    <source>
        <dbReference type="Proteomes" id="UP000502823"/>
    </source>
</evidence>
<keyword evidence="4" id="KW-0496">Mitochondrion</keyword>
<dbReference type="InParanoid" id="A0A6L2PWQ9"/>
<feature type="transmembrane region" description="Helical" evidence="7">
    <location>
        <begin position="73"/>
        <end position="93"/>
    </location>
</feature>
<evidence type="ECO:0000256" key="3">
    <source>
        <dbReference type="ARBA" id="ARBA00022980"/>
    </source>
</evidence>
<dbReference type="Pfam" id="PF06984">
    <property type="entry name" value="MRP-L47"/>
    <property type="match status" value="1"/>
</dbReference>
<keyword evidence="7" id="KW-0472">Membrane</keyword>
<protein>
    <recommendedName>
        <fullName evidence="6">Large ribosomal subunit protein uL29m</fullName>
    </recommendedName>
</protein>
<accession>A0A6L2PWQ9</accession>
<dbReference type="OrthoDB" id="270763at2759"/>
<keyword evidence="3" id="KW-0689">Ribosomal protein</keyword>
<dbReference type="GO" id="GO:0032543">
    <property type="term" value="P:mitochondrial translation"/>
    <property type="evidence" value="ECO:0007669"/>
    <property type="project" value="TreeGrafter"/>
</dbReference>
<keyword evidence="7" id="KW-1133">Transmembrane helix</keyword>
<dbReference type="Proteomes" id="UP000502823">
    <property type="component" value="Unassembled WGS sequence"/>
</dbReference>
<evidence type="ECO:0000256" key="2">
    <source>
        <dbReference type="ARBA" id="ARBA00009254"/>
    </source>
</evidence>
<keyword evidence="5" id="KW-0687">Ribonucleoprotein</keyword>
<comment type="similarity">
    <text evidence="2">Belongs to the universal ribosomal protein uL29 family.</text>
</comment>